<feature type="region of interest" description="Disordered" evidence="1">
    <location>
        <begin position="1"/>
        <end position="29"/>
    </location>
</feature>
<evidence type="ECO:0000256" key="1">
    <source>
        <dbReference type="SAM" id="MobiDB-lite"/>
    </source>
</evidence>
<keyword evidence="4" id="KW-1185">Reference proteome</keyword>
<organism evidence="3 4">
    <name type="scientific">Parnassius mnemosyne</name>
    <name type="common">clouded apollo</name>
    <dbReference type="NCBI Taxonomy" id="213953"/>
    <lineage>
        <taxon>Eukaryota</taxon>
        <taxon>Metazoa</taxon>
        <taxon>Ecdysozoa</taxon>
        <taxon>Arthropoda</taxon>
        <taxon>Hexapoda</taxon>
        <taxon>Insecta</taxon>
        <taxon>Pterygota</taxon>
        <taxon>Neoptera</taxon>
        <taxon>Endopterygota</taxon>
        <taxon>Lepidoptera</taxon>
        <taxon>Glossata</taxon>
        <taxon>Ditrysia</taxon>
        <taxon>Papilionoidea</taxon>
        <taxon>Papilionidae</taxon>
        <taxon>Parnassiinae</taxon>
        <taxon>Parnassini</taxon>
        <taxon>Parnassius</taxon>
        <taxon>Driopa</taxon>
    </lineage>
</organism>
<evidence type="ECO:0000259" key="2">
    <source>
        <dbReference type="PROSITE" id="PS51497"/>
    </source>
</evidence>
<feature type="region of interest" description="Disordered" evidence="1">
    <location>
        <begin position="41"/>
        <end position="61"/>
    </location>
</feature>
<dbReference type="PROSITE" id="PS51497">
    <property type="entry name" value="UMA"/>
    <property type="match status" value="1"/>
</dbReference>
<proteinExistence type="predicted"/>
<protein>
    <recommendedName>
        <fullName evidence="2">UMA domain-containing protein</fullName>
    </recommendedName>
</protein>
<feature type="domain" description="UMA" evidence="2">
    <location>
        <begin position="72"/>
        <end position="123"/>
    </location>
</feature>
<sequence>MFSSLFGKRRSSPVRDEVPPIPGPKPDDGYVIVDPSSPGNSLYPNVNEIRPPSRPAPPAPVPKTCDQSFHYLQGVPFMLSRELQMVKNKDAFATEIGDLLAFLTSKINMNNYNYDFSVEKSVLKEC</sequence>
<accession>A0AAV1KDQ7</accession>
<reference evidence="3 4" key="1">
    <citation type="submission" date="2023-11" db="EMBL/GenBank/DDBJ databases">
        <authorList>
            <person name="Hedman E."/>
            <person name="Englund M."/>
            <person name="Stromberg M."/>
            <person name="Nyberg Akerstrom W."/>
            <person name="Nylinder S."/>
            <person name="Jareborg N."/>
            <person name="Kallberg Y."/>
            <person name="Kronander E."/>
        </authorList>
    </citation>
    <scope>NUCLEOTIDE SEQUENCE [LARGE SCALE GENOMIC DNA]</scope>
</reference>
<name>A0AAV1KDQ7_9NEOP</name>
<evidence type="ECO:0000313" key="4">
    <source>
        <dbReference type="Proteomes" id="UP001314205"/>
    </source>
</evidence>
<dbReference type="InterPro" id="IPR023340">
    <property type="entry name" value="UMA"/>
</dbReference>
<comment type="caution">
    <text evidence="3">The sequence shown here is derived from an EMBL/GenBank/DDBJ whole genome shotgun (WGS) entry which is preliminary data.</text>
</comment>
<gene>
    <name evidence="3" type="ORF">PARMNEM_LOCUS2443</name>
</gene>
<feature type="compositionally biased region" description="Pro residues" evidence="1">
    <location>
        <begin position="52"/>
        <end position="61"/>
    </location>
</feature>
<dbReference type="AlphaFoldDB" id="A0AAV1KDQ7"/>
<dbReference type="EMBL" id="CAVLGL010000013">
    <property type="protein sequence ID" value="CAK1580679.1"/>
    <property type="molecule type" value="Genomic_DNA"/>
</dbReference>
<evidence type="ECO:0000313" key="3">
    <source>
        <dbReference type="EMBL" id="CAK1580679.1"/>
    </source>
</evidence>
<dbReference type="Proteomes" id="UP001314205">
    <property type="component" value="Unassembled WGS sequence"/>
</dbReference>